<sequence>MSSRATILVADVSRKNVPKLSSGVSGSLTASIQKDDTKVLGVQSSPFEGITTWYGGRGWALSQSLGLQDILWLVLPEYKVFASTVAVHGNYLWIELTKAESYANTFDTIKYRSEAKRWSQKLGGILPSVVNVNNTNWREVQVSDEWEEPLIRRNRRMAGVWGASGEDMLRSRRVGVLTHVGEWQECRENLGGLWGERCQSSESAKEHAYHKGVMLQRVNVAETVYQVLKNGEHEARQGSGRITMGHSATMEWVDGWGETGSSHKAAHDVL</sequence>
<protein>
    <submittedName>
        <fullName evidence="1">Uncharacterized protein</fullName>
    </submittedName>
</protein>
<gene>
    <name evidence="1" type="ORF">IV203_008471</name>
</gene>
<dbReference type="AlphaFoldDB" id="A0A9K3PM58"/>
<organism evidence="1 2">
    <name type="scientific">Nitzschia inconspicua</name>
    <dbReference type="NCBI Taxonomy" id="303405"/>
    <lineage>
        <taxon>Eukaryota</taxon>
        <taxon>Sar</taxon>
        <taxon>Stramenopiles</taxon>
        <taxon>Ochrophyta</taxon>
        <taxon>Bacillariophyta</taxon>
        <taxon>Bacillariophyceae</taxon>
        <taxon>Bacillariophycidae</taxon>
        <taxon>Bacillariales</taxon>
        <taxon>Bacillariaceae</taxon>
        <taxon>Nitzschia</taxon>
    </lineage>
</organism>
<keyword evidence="2" id="KW-1185">Reference proteome</keyword>
<name>A0A9K3PM58_9STRA</name>
<dbReference type="EMBL" id="JAGRRH010000017">
    <property type="protein sequence ID" value="KAG7352423.1"/>
    <property type="molecule type" value="Genomic_DNA"/>
</dbReference>
<reference evidence="1" key="1">
    <citation type="journal article" date="2021" name="Sci. Rep.">
        <title>Diploid genomic architecture of Nitzschia inconspicua, an elite biomass production diatom.</title>
        <authorList>
            <person name="Oliver A."/>
            <person name="Podell S."/>
            <person name="Pinowska A."/>
            <person name="Traller J.C."/>
            <person name="Smith S.R."/>
            <person name="McClure R."/>
            <person name="Beliaev A."/>
            <person name="Bohutskyi P."/>
            <person name="Hill E.A."/>
            <person name="Rabines A."/>
            <person name="Zheng H."/>
            <person name="Allen L.Z."/>
            <person name="Kuo A."/>
            <person name="Grigoriev I.V."/>
            <person name="Allen A.E."/>
            <person name="Hazlebeck D."/>
            <person name="Allen E.E."/>
        </authorList>
    </citation>
    <scope>NUCLEOTIDE SEQUENCE</scope>
    <source>
        <strain evidence="1">Hildebrandi</strain>
    </source>
</reference>
<dbReference type="Proteomes" id="UP000693970">
    <property type="component" value="Unassembled WGS sequence"/>
</dbReference>
<proteinExistence type="predicted"/>
<evidence type="ECO:0000313" key="2">
    <source>
        <dbReference type="Proteomes" id="UP000693970"/>
    </source>
</evidence>
<evidence type="ECO:0000313" key="1">
    <source>
        <dbReference type="EMBL" id="KAG7352423.1"/>
    </source>
</evidence>
<accession>A0A9K3PM58</accession>
<reference evidence="1" key="2">
    <citation type="submission" date="2021-04" db="EMBL/GenBank/DDBJ databases">
        <authorList>
            <person name="Podell S."/>
        </authorList>
    </citation>
    <scope>NUCLEOTIDE SEQUENCE</scope>
    <source>
        <strain evidence="1">Hildebrandi</strain>
    </source>
</reference>
<comment type="caution">
    <text evidence="1">The sequence shown here is derived from an EMBL/GenBank/DDBJ whole genome shotgun (WGS) entry which is preliminary data.</text>
</comment>